<proteinExistence type="predicted"/>
<keyword evidence="2" id="KW-1185">Reference proteome</keyword>
<dbReference type="EMBL" id="JAPIUZ010000001">
    <property type="protein sequence ID" value="MCX2562996.1"/>
    <property type="molecule type" value="Genomic_DNA"/>
</dbReference>
<gene>
    <name evidence="1" type="ORF">OQ497_03295</name>
</gene>
<organism evidence="1 2">
    <name type="scientific">Acetobacter thailandicus</name>
    <dbReference type="NCBI Taxonomy" id="1502842"/>
    <lineage>
        <taxon>Bacteria</taxon>
        <taxon>Pseudomonadati</taxon>
        <taxon>Pseudomonadota</taxon>
        <taxon>Alphaproteobacteria</taxon>
        <taxon>Acetobacterales</taxon>
        <taxon>Acetobacteraceae</taxon>
        <taxon>Acetobacter</taxon>
    </lineage>
</organism>
<sequence length="210" mass="24715">MSENTEFYNLFCSGISERKRALIFKDGEDDYFFPPLGNEWDADFVENTKCDAFILFFVAELENYFESIIEAFMKRYEGTFKGYFLKNCSAGEGYILAIQSKIRDISKNHNTNWQKISPLFSFIGMSKERHFPQDYWDEVDNIVSHRGHVAHNGMHLRVETDRRIFISQIKTIIDKTNQFDKKVFEWLSSVDIEMERLSALSNLSFSPNYI</sequence>
<protein>
    <recommendedName>
        <fullName evidence="3">RiboL-PSP-HEPN domain-containing protein</fullName>
    </recommendedName>
</protein>
<accession>A0ABT3QCI7</accession>
<evidence type="ECO:0008006" key="3">
    <source>
        <dbReference type="Google" id="ProtNLM"/>
    </source>
</evidence>
<name>A0ABT3QCI7_9PROT</name>
<dbReference type="Proteomes" id="UP001301152">
    <property type="component" value="Unassembled WGS sequence"/>
</dbReference>
<evidence type="ECO:0000313" key="1">
    <source>
        <dbReference type="EMBL" id="MCX2562996.1"/>
    </source>
</evidence>
<comment type="caution">
    <text evidence="1">The sequence shown here is derived from an EMBL/GenBank/DDBJ whole genome shotgun (WGS) entry which is preliminary data.</text>
</comment>
<dbReference type="RefSeq" id="WP_173560360.1">
    <property type="nucleotide sequence ID" value="NZ_JAPIUZ010000001.1"/>
</dbReference>
<reference evidence="1 2" key="1">
    <citation type="submission" date="2022-11" db="EMBL/GenBank/DDBJ databases">
        <title>Genome sequencing of Acetobacter type strain.</title>
        <authorList>
            <person name="Heo J."/>
            <person name="Lee D."/>
            <person name="Han B.-H."/>
            <person name="Hong S.-B."/>
            <person name="Kwon S.-W."/>
        </authorList>
    </citation>
    <scope>NUCLEOTIDE SEQUENCE [LARGE SCALE GENOMIC DNA]</scope>
    <source>
        <strain evidence="1 2">KACC 21253</strain>
    </source>
</reference>
<evidence type="ECO:0000313" key="2">
    <source>
        <dbReference type="Proteomes" id="UP001301152"/>
    </source>
</evidence>